<feature type="coiled-coil region" evidence="16">
    <location>
        <begin position="1551"/>
        <end position="1659"/>
    </location>
</feature>
<dbReference type="InterPro" id="IPR043446">
    <property type="entry name" value="Neurabin-like"/>
</dbReference>
<dbReference type="GO" id="GO:0014069">
    <property type="term" value="C:postsynaptic density"/>
    <property type="evidence" value="ECO:0007669"/>
    <property type="project" value="TreeGrafter"/>
</dbReference>
<dbReference type="PROSITE" id="PS50105">
    <property type="entry name" value="SAM_DOMAIN"/>
    <property type="match status" value="1"/>
</dbReference>
<evidence type="ECO:0000256" key="4">
    <source>
        <dbReference type="ARBA" id="ARBA00022553"/>
    </source>
</evidence>
<feature type="compositionally biased region" description="Basic and acidic residues" evidence="17">
    <location>
        <begin position="532"/>
        <end position="541"/>
    </location>
</feature>
<dbReference type="EMBL" id="AP029265">
    <property type="protein sequence ID" value="BFF99326.1"/>
    <property type="molecule type" value="Genomic_DNA"/>
</dbReference>
<feature type="compositionally biased region" description="Basic and acidic residues" evidence="17">
    <location>
        <begin position="1038"/>
        <end position="1049"/>
    </location>
</feature>
<dbReference type="Pfam" id="PF17817">
    <property type="entry name" value="PDZ_5"/>
    <property type="match status" value="1"/>
</dbReference>
<evidence type="ECO:0000256" key="3">
    <source>
        <dbReference type="ARBA" id="ARBA00022490"/>
    </source>
</evidence>
<feature type="compositionally biased region" description="Acidic residues" evidence="17">
    <location>
        <begin position="1802"/>
        <end position="1818"/>
    </location>
</feature>
<keyword evidence="9" id="KW-0009">Actin-binding</keyword>
<feature type="compositionally biased region" description="Low complexity" evidence="17">
    <location>
        <begin position="479"/>
        <end position="496"/>
    </location>
</feature>
<feature type="region of interest" description="Disordered" evidence="17">
    <location>
        <begin position="2234"/>
        <end position="2262"/>
    </location>
</feature>
<dbReference type="SMART" id="SM00228">
    <property type="entry name" value="PDZ"/>
    <property type="match status" value="1"/>
</dbReference>
<dbReference type="CDD" id="cd06790">
    <property type="entry name" value="PDZ_neurabin-like"/>
    <property type="match status" value="1"/>
</dbReference>
<feature type="domain" description="SAM" evidence="18">
    <location>
        <begin position="2170"/>
        <end position="2214"/>
    </location>
</feature>
<feature type="region of interest" description="Disordered" evidence="17">
    <location>
        <begin position="685"/>
        <end position="745"/>
    </location>
</feature>
<dbReference type="SUPFAM" id="SSF50156">
    <property type="entry name" value="PDZ domain-like"/>
    <property type="match status" value="1"/>
</dbReference>
<evidence type="ECO:0000256" key="13">
    <source>
        <dbReference type="ARBA" id="ARBA00076637"/>
    </source>
</evidence>
<dbReference type="InterPro" id="IPR001478">
    <property type="entry name" value="PDZ"/>
</dbReference>
<keyword evidence="4" id="KW-0597">Phosphoprotein</keyword>
<keyword evidence="8 16" id="KW-0175">Coiled coil</keyword>
<dbReference type="InterPro" id="IPR040645">
    <property type="entry name" value="Neurabin-1/2_PDZ"/>
</dbReference>
<proteinExistence type="predicted"/>
<evidence type="ECO:0000256" key="9">
    <source>
        <dbReference type="ARBA" id="ARBA00023203"/>
    </source>
</evidence>
<dbReference type="PANTHER" id="PTHR16154:SF6">
    <property type="entry name" value="SPINOPHILIN, ISOFORM J"/>
    <property type="match status" value="1"/>
</dbReference>
<evidence type="ECO:0000256" key="8">
    <source>
        <dbReference type="ARBA" id="ARBA00023054"/>
    </source>
</evidence>
<organism evidence="20 21">
    <name type="scientific">Drosophila madeirensis</name>
    <name type="common">Fruit fly</name>
    <dbReference type="NCBI Taxonomy" id="30013"/>
    <lineage>
        <taxon>Eukaryota</taxon>
        <taxon>Metazoa</taxon>
        <taxon>Ecdysozoa</taxon>
        <taxon>Arthropoda</taxon>
        <taxon>Hexapoda</taxon>
        <taxon>Insecta</taxon>
        <taxon>Pterygota</taxon>
        <taxon>Neoptera</taxon>
        <taxon>Endopterygota</taxon>
        <taxon>Diptera</taxon>
        <taxon>Brachycera</taxon>
        <taxon>Muscomorpha</taxon>
        <taxon>Ephydroidea</taxon>
        <taxon>Drosophilidae</taxon>
        <taxon>Drosophila</taxon>
        <taxon>Sophophora</taxon>
    </lineage>
</organism>
<keyword evidence="2" id="KW-0217">Developmental protein</keyword>
<evidence type="ECO:0000256" key="11">
    <source>
        <dbReference type="ARBA" id="ARBA00034103"/>
    </source>
</evidence>
<dbReference type="PROSITE" id="PS50106">
    <property type="entry name" value="PDZ"/>
    <property type="match status" value="1"/>
</dbReference>
<keyword evidence="7" id="KW-0770">Synapse</keyword>
<dbReference type="Pfam" id="PF00595">
    <property type="entry name" value="PDZ"/>
    <property type="match status" value="1"/>
</dbReference>
<dbReference type="Gene3D" id="2.30.42.10">
    <property type="match status" value="1"/>
</dbReference>
<comment type="subcellular location">
    <subcellularLocation>
        <location evidence="1">Cytoplasm</location>
        <location evidence="1">Cytoskeleton</location>
    </subcellularLocation>
    <subcellularLocation>
        <location evidence="11">Synapse</location>
    </subcellularLocation>
</comment>
<feature type="compositionally biased region" description="Low complexity" evidence="17">
    <location>
        <begin position="2093"/>
        <end position="2113"/>
    </location>
</feature>
<keyword evidence="3" id="KW-0963">Cytoplasm</keyword>
<accession>A0AAU9FTC2</accession>
<feature type="compositionally biased region" description="Acidic residues" evidence="17">
    <location>
        <begin position="1021"/>
        <end position="1037"/>
    </location>
</feature>
<feature type="region of interest" description="Disordered" evidence="17">
    <location>
        <begin position="1021"/>
        <end position="1058"/>
    </location>
</feature>
<dbReference type="PANTHER" id="PTHR16154">
    <property type="entry name" value="NEURABIN"/>
    <property type="match status" value="1"/>
</dbReference>
<keyword evidence="6" id="KW-0524">Neurogenesis</keyword>
<feature type="compositionally biased region" description="Low complexity" evidence="17">
    <location>
        <begin position="1976"/>
        <end position="1989"/>
    </location>
</feature>
<feature type="region of interest" description="Disordered" evidence="17">
    <location>
        <begin position="124"/>
        <end position="162"/>
    </location>
</feature>
<dbReference type="Pfam" id="PF00536">
    <property type="entry name" value="SAM_1"/>
    <property type="match status" value="1"/>
</dbReference>
<dbReference type="FunFam" id="1.10.150.50:FF:000008">
    <property type="entry name" value="Neurabin-1 isoform 1-like protein"/>
    <property type="match status" value="1"/>
</dbReference>
<evidence type="ECO:0000259" key="18">
    <source>
        <dbReference type="PROSITE" id="PS50105"/>
    </source>
</evidence>
<feature type="compositionally biased region" description="Low complexity" evidence="17">
    <location>
        <begin position="2124"/>
        <end position="2149"/>
    </location>
</feature>
<evidence type="ECO:0000313" key="21">
    <source>
        <dbReference type="Proteomes" id="UP001500889"/>
    </source>
</evidence>
<feature type="region of interest" description="Disordered" evidence="17">
    <location>
        <begin position="1755"/>
        <end position="1820"/>
    </location>
</feature>
<evidence type="ECO:0000256" key="2">
    <source>
        <dbReference type="ARBA" id="ARBA00022473"/>
    </source>
</evidence>
<feature type="region of interest" description="Disordered" evidence="17">
    <location>
        <begin position="2042"/>
        <end position="2063"/>
    </location>
</feature>
<feature type="compositionally biased region" description="Low complexity" evidence="17">
    <location>
        <begin position="1760"/>
        <end position="1776"/>
    </location>
</feature>
<feature type="region of interest" description="Disordered" evidence="17">
    <location>
        <begin position="2087"/>
        <end position="2149"/>
    </location>
</feature>
<keyword evidence="5" id="KW-0221">Differentiation</keyword>
<evidence type="ECO:0000256" key="1">
    <source>
        <dbReference type="ARBA" id="ARBA00004245"/>
    </source>
</evidence>
<feature type="compositionally biased region" description="Low complexity" evidence="17">
    <location>
        <begin position="548"/>
        <end position="562"/>
    </location>
</feature>
<protein>
    <recommendedName>
        <fullName evidence="12">Neurabin-1</fullName>
    </recommendedName>
    <alternativeName>
        <fullName evidence="14">Neurabin-I</fullName>
    </alternativeName>
    <alternativeName>
        <fullName evidence="13">Neural tissue-specific F-actin-binding protein I</fullName>
    </alternativeName>
    <alternativeName>
        <fullName evidence="15">Protein phosphatase 1 regulatory subunit 9A</fullName>
    </alternativeName>
</protein>
<evidence type="ECO:0000256" key="10">
    <source>
        <dbReference type="ARBA" id="ARBA00023212"/>
    </source>
</evidence>
<evidence type="ECO:0000256" key="5">
    <source>
        <dbReference type="ARBA" id="ARBA00022782"/>
    </source>
</evidence>
<keyword evidence="10" id="KW-0206">Cytoskeleton</keyword>
<dbReference type="GO" id="GO:0030425">
    <property type="term" value="C:dendrite"/>
    <property type="evidence" value="ECO:0007669"/>
    <property type="project" value="TreeGrafter"/>
</dbReference>
<feature type="region of interest" description="Disordered" evidence="17">
    <location>
        <begin position="1101"/>
        <end position="1127"/>
    </location>
</feature>
<evidence type="ECO:0000256" key="16">
    <source>
        <dbReference type="SAM" id="Coils"/>
    </source>
</evidence>
<dbReference type="Gene3D" id="1.10.150.50">
    <property type="entry name" value="Transcription Factor, Ets-1"/>
    <property type="match status" value="1"/>
</dbReference>
<dbReference type="GO" id="GO:0015629">
    <property type="term" value="C:actin cytoskeleton"/>
    <property type="evidence" value="ECO:0007669"/>
    <property type="project" value="TreeGrafter"/>
</dbReference>
<feature type="domain" description="PDZ" evidence="19">
    <location>
        <begin position="1350"/>
        <end position="1438"/>
    </location>
</feature>
<gene>
    <name evidence="20" type="ORF">DMAD_07260</name>
</gene>
<evidence type="ECO:0000256" key="15">
    <source>
        <dbReference type="ARBA" id="ARBA00082439"/>
    </source>
</evidence>
<sequence>MRDHIQGDRQRSKGENCVSVLRKCLSNRWESNKKWLSCSMEKPMHHAPTPGKVSQIANIFQRKPIEIQPVEQLTAVAAAHAAATAGGGGAPSHSARFNNARALFEKLGVESNSNVSSILLRSGSREDNLCDGSDRSSSRSSDRSQSPPKRRTPFPSGVSLIHNNNNASVAAQNGSPEQRLSNSKFIVEPSGQTPPTSVVKYPQHNLSRLKTSVVEEVTPPPATAGSVSALFASSGGGGDKPEKPERKFNSRELIEKQKKWTSHFTKTKTTRTHSDLNRCDIIRTVPGTGLIMDSGEKATAKPAMEPPSNVSPNPPMRHAPNQTPPEIKPRSGKIGSPVKSPPLPPIPAVKPKNVSPVKFNPDRVRSSPTKIAVEPSPPPPPAKSAAVTAAMQRSLLQEQQQQQQNIQAAPIPPEKPRKKSIDLIEDQTASFTNCSTPSSCTSPTSSASNSAYIMQAAKRGSLDGAGTGHGNGLSGSTNSAASCSPVASASSGPSSPVHTEDEKQENESTEKSELIEHYHNNNYNSVSRRRRSENEGRKSVDESTTATQPQQQQHSSNNSSPQRVANKRSSIILQMPAAGLGQRPPSIISTASNQDEGELKAKGLLGESQEEQQQQQQPHSLHYVDVGYRLNPDGSETREVYGSEAELYDTAKVTDMQRKFHGANGFVQETSTVYAIIKTDLQEGTPAAPPRGLLQSPSADGSPLHRVAYNSPPVGVVSPIRRRNNQEHSGGNGGGGSAKSTPPISPARTALVKGIAPIASIDAHEEEEELDEDEEEDEHLTVEYVEVLEMHKQQQQQQQREELAPVLPERRAPAHGGGISLEMHEDLEYADTSAGEDEEDIFNHLGMMPGNDSLDSVELMDDVVDEVIKVHVNHSVASAIPPALLGGSSAAATTVIPAAAPVAAAITAAAAIPREDSLPDDMTAAEAERLLSSSILESKIRQQSLLSDEQAKEVEQILNAAAPSVSQAPPVAAVAAVAAVVATATSPTSIKNLIEEPLQSVANGEQQQDIQIAAVPAIVEEEVEEEEDEEEPPYEVEEVQHPRYQKVQEQEPEEEEPYELYDADANGDGEEDSDDVEAVDIVGYGQASAALNATFIKADSTETETTTTTPSTATTATANTRNDNDDEPEWLRDVLEAPKRSLENLLITSVGAAVGREREREAADLENGYKHSDLNHTYVTSSGAESLHESIVSVESTQSDATLNQTTTIDDSIISSKHNSTYSLDQAEPATNSTVLSTGITELDDSQYYIPEYPPVRSKEVLVEAGVHYFEDGNFWMEVPGLLDFDDDDCSYPPITVRKNPKVRFSSGPIHVYSTFSVNDYDRRNEDVDPVAASAEYELEKRVEKMHVFPVELMKGPEGLGLSIIGMGVGADAGLEKLGIFVKTITDNGAAARDGRIQVNDQIIEVDGKSLVGVTQAYAASVLRNTSGLVKFQIGRERDPENSEVAQLIRLSLQADREKEERLKRSLFYSQQEEYLRRTLDYSEDSTQPVSANSSVCEGPSSPVQVEHPMEVEATHSQEVESLKRLLQESEMGCLIKEEIIQNLKRKLVKLETTGNENELLSERLRQSERELGNIRKEAANLQNMLQQSQGQYMALDKKYNKAKRLVREYQQRELDTCHREEFYQQLMRENDNEYNALVKKLKDRVINLEHELQETQRKAGFPVGLPYDSATLKLTPQMMRKAPPKPLFHKLETELSDTEISDLSPDGDGVKTATVERKVPVKDELDAAVPQHELLDNSVNKTKIDLASRGGLANRQLPSANGANGNGIGNSNSSGTADLGQLSNGNLMKRSRSNSRSSDCTLDDTDDDEVEDEEEAEGSALNLAGAITSSSAHDTTISSLSNGNAHLLSNVNNLLQHHPPAMVAVTTTAVASANGHLGTTTAILLNSTSSSSSSSNQSTTREAQINQLYAQVHKDPSKQQQQQQQQAIVTSVPVSGSIPSIFKNALGSPADNGGALGLNDFHRGSMTTFGTGPASSSSNRDLNSSYDSILGSNDKLSENEPAENWMYPSRRRVAPNGGSKVPLPGASFTDQLNQALTDRERRLGDGSSRHSSDDYTEINKSQSASLAAINCKTLINEIRQAVNEAQPKVPWQQQHHQQQQLQHQQSLQQLPQSAHATGPPSPTSMSSGCSSPGYSPSRTLDLSGSSSSFSDRKVAAAGYNYKGGPVHEWTKDQVGHWLMGIELERYIPVFKEHNVEGGALLTLDSKDFKTLGVCGDDKHRLKKRLKDLKANIEKERKDMERERREREKAIRKAEKKLAKKK</sequence>
<feature type="compositionally biased region" description="Basic and acidic residues" evidence="17">
    <location>
        <begin position="2042"/>
        <end position="2054"/>
    </location>
</feature>
<dbReference type="GO" id="GO:0007015">
    <property type="term" value="P:actin filament organization"/>
    <property type="evidence" value="ECO:0007669"/>
    <property type="project" value="TreeGrafter"/>
</dbReference>
<reference evidence="20 21" key="1">
    <citation type="submission" date="2024-02" db="EMBL/GenBank/DDBJ databases">
        <title>A chromosome-level genome assembly of Drosophila madeirensis, a fruit fly species endemic to Madeira island.</title>
        <authorList>
            <person name="Tomihara K."/>
            <person name="Llopart A."/>
            <person name="Yamamoto D."/>
        </authorList>
    </citation>
    <scope>NUCLEOTIDE SEQUENCE [LARGE SCALE GENOMIC DNA]</scope>
    <source>
        <strain evidence="20 21">RF1</strain>
    </source>
</reference>
<feature type="compositionally biased region" description="Pro residues" evidence="17">
    <location>
        <begin position="339"/>
        <end position="348"/>
    </location>
</feature>
<evidence type="ECO:0000256" key="14">
    <source>
        <dbReference type="ARBA" id="ARBA00077125"/>
    </source>
</evidence>
<dbReference type="GO" id="GO:0005737">
    <property type="term" value="C:cytoplasm"/>
    <property type="evidence" value="ECO:0007669"/>
    <property type="project" value="TreeGrafter"/>
</dbReference>
<dbReference type="InterPro" id="IPR001660">
    <property type="entry name" value="SAM"/>
</dbReference>
<dbReference type="CDD" id="cd09512">
    <property type="entry name" value="SAM_Neurabin-like"/>
    <property type="match status" value="1"/>
</dbReference>
<evidence type="ECO:0000256" key="6">
    <source>
        <dbReference type="ARBA" id="ARBA00022902"/>
    </source>
</evidence>
<name>A0AAU9FTC2_DROMD</name>
<evidence type="ECO:0000256" key="17">
    <source>
        <dbReference type="SAM" id="MobiDB-lite"/>
    </source>
</evidence>
<feature type="compositionally biased region" description="Low complexity" evidence="17">
    <location>
        <begin position="432"/>
        <end position="451"/>
    </location>
</feature>
<feature type="compositionally biased region" description="Low complexity" evidence="17">
    <location>
        <begin position="397"/>
        <end position="409"/>
    </location>
</feature>
<keyword evidence="21" id="KW-1185">Reference proteome</keyword>
<evidence type="ECO:0000259" key="19">
    <source>
        <dbReference type="PROSITE" id="PS50106"/>
    </source>
</evidence>
<feature type="region of interest" description="Disordered" evidence="17">
    <location>
        <begin position="1970"/>
        <end position="2029"/>
    </location>
</feature>
<dbReference type="GO" id="GO:0051015">
    <property type="term" value="F:actin filament binding"/>
    <property type="evidence" value="ECO:0007669"/>
    <property type="project" value="TreeGrafter"/>
</dbReference>
<evidence type="ECO:0000256" key="12">
    <source>
        <dbReference type="ARBA" id="ARBA00067399"/>
    </source>
</evidence>
<dbReference type="InterPro" id="IPR013761">
    <property type="entry name" value="SAM/pointed_sf"/>
</dbReference>
<feature type="region of interest" description="Disordered" evidence="17">
    <location>
        <begin position="1484"/>
        <end position="1504"/>
    </location>
</feature>
<feature type="compositionally biased region" description="Polar residues" evidence="17">
    <location>
        <begin position="1485"/>
        <end position="1496"/>
    </location>
</feature>
<dbReference type="GO" id="GO:0019722">
    <property type="term" value="P:calcium-mediated signaling"/>
    <property type="evidence" value="ECO:0007669"/>
    <property type="project" value="TreeGrafter"/>
</dbReference>
<dbReference type="SUPFAM" id="SSF47769">
    <property type="entry name" value="SAM/Pointed domain"/>
    <property type="match status" value="1"/>
</dbReference>
<evidence type="ECO:0000313" key="20">
    <source>
        <dbReference type="EMBL" id="BFF99326.1"/>
    </source>
</evidence>
<feature type="region of interest" description="Disordered" evidence="17">
    <location>
        <begin position="298"/>
        <end position="566"/>
    </location>
</feature>
<feature type="compositionally biased region" description="Low complexity" evidence="17">
    <location>
        <begin position="1103"/>
        <end position="1121"/>
    </location>
</feature>
<feature type="compositionally biased region" description="Basic and acidic residues" evidence="17">
    <location>
        <begin position="124"/>
        <end position="142"/>
    </location>
</feature>
<feature type="compositionally biased region" description="Basic and acidic residues" evidence="17">
    <location>
        <begin position="498"/>
        <end position="519"/>
    </location>
</feature>
<dbReference type="Proteomes" id="UP001500889">
    <property type="component" value="Chromosome J"/>
</dbReference>
<evidence type="ECO:0000256" key="7">
    <source>
        <dbReference type="ARBA" id="ARBA00023018"/>
    </source>
</evidence>
<dbReference type="FunFam" id="2.30.42.10:FF:000010">
    <property type="entry name" value="Neurabin-1 isoform 1"/>
    <property type="match status" value="1"/>
</dbReference>
<feature type="compositionally biased region" description="Gly residues" evidence="17">
    <location>
        <begin position="463"/>
        <end position="473"/>
    </location>
</feature>
<dbReference type="SMART" id="SM00454">
    <property type="entry name" value="SAM"/>
    <property type="match status" value="1"/>
</dbReference>
<dbReference type="InterPro" id="IPR036034">
    <property type="entry name" value="PDZ_sf"/>
</dbReference>
<dbReference type="GO" id="GO:0031175">
    <property type="term" value="P:neuron projection development"/>
    <property type="evidence" value="ECO:0007669"/>
    <property type="project" value="TreeGrafter"/>
</dbReference>